<accession>A0ABV8VJA9</accession>
<dbReference type="RefSeq" id="WP_378561921.1">
    <property type="nucleotide sequence ID" value="NZ_JBHSDL010000014.1"/>
</dbReference>
<evidence type="ECO:0000313" key="3">
    <source>
        <dbReference type="Proteomes" id="UP001595844"/>
    </source>
</evidence>
<feature type="chain" id="PRO_5046084987" evidence="1">
    <location>
        <begin position="36"/>
        <end position="165"/>
    </location>
</feature>
<protein>
    <submittedName>
        <fullName evidence="2">Uncharacterized protein</fullName>
    </submittedName>
</protein>
<feature type="signal peptide" evidence="1">
    <location>
        <begin position="1"/>
        <end position="35"/>
    </location>
</feature>
<dbReference type="Proteomes" id="UP001595844">
    <property type="component" value="Unassembled WGS sequence"/>
</dbReference>
<keyword evidence="3" id="KW-1185">Reference proteome</keyword>
<gene>
    <name evidence="2" type="ORF">ACFO5K_14745</name>
</gene>
<keyword evidence="1" id="KW-0732">Signal</keyword>
<proteinExistence type="predicted"/>
<organism evidence="2 3">
    <name type="scientific">Nocardia halotolerans</name>
    <dbReference type="NCBI Taxonomy" id="1755878"/>
    <lineage>
        <taxon>Bacteria</taxon>
        <taxon>Bacillati</taxon>
        <taxon>Actinomycetota</taxon>
        <taxon>Actinomycetes</taxon>
        <taxon>Mycobacteriales</taxon>
        <taxon>Nocardiaceae</taxon>
        <taxon>Nocardia</taxon>
    </lineage>
</organism>
<dbReference type="EMBL" id="JBHSDL010000014">
    <property type="protein sequence ID" value="MFC4375356.1"/>
    <property type="molecule type" value="Genomic_DNA"/>
</dbReference>
<reference evidence="3" key="1">
    <citation type="journal article" date="2019" name="Int. J. Syst. Evol. Microbiol.">
        <title>The Global Catalogue of Microorganisms (GCM) 10K type strain sequencing project: providing services to taxonomists for standard genome sequencing and annotation.</title>
        <authorList>
            <consortium name="The Broad Institute Genomics Platform"/>
            <consortium name="The Broad Institute Genome Sequencing Center for Infectious Disease"/>
            <person name="Wu L."/>
            <person name="Ma J."/>
        </authorList>
    </citation>
    <scope>NUCLEOTIDE SEQUENCE [LARGE SCALE GENOMIC DNA]</scope>
    <source>
        <strain evidence="3">IBRC-M 10490</strain>
    </source>
</reference>
<comment type="caution">
    <text evidence="2">The sequence shown here is derived from an EMBL/GenBank/DDBJ whole genome shotgun (WGS) entry which is preliminary data.</text>
</comment>
<evidence type="ECO:0000313" key="2">
    <source>
        <dbReference type="EMBL" id="MFC4375356.1"/>
    </source>
</evidence>
<name>A0ABV8VJA9_9NOCA</name>
<evidence type="ECO:0000256" key="1">
    <source>
        <dbReference type="SAM" id="SignalP"/>
    </source>
</evidence>
<sequence>MSLKSKKRQRVSVRVGVAAAAAAAALVGFSSPATALPSDQVVQFNPTLARIPGNGCAAIINAETVPQPQAGHLGVRVKIVQTGENCSPYRVAVQWKNLDTGRENGQSHTVDSNGVINATDGVITGMGMGPGPGRVEAKIVATADLYPHHPELDQLSGRAWITLNE</sequence>